<proteinExistence type="predicted"/>
<dbReference type="EMBL" id="BOOA01000037">
    <property type="protein sequence ID" value="GIH26191.1"/>
    <property type="molecule type" value="Genomic_DNA"/>
</dbReference>
<organism evidence="2 3">
    <name type="scientific">Acrocarpospora phusangensis</name>
    <dbReference type="NCBI Taxonomy" id="1070424"/>
    <lineage>
        <taxon>Bacteria</taxon>
        <taxon>Bacillati</taxon>
        <taxon>Actinomycetota</taxon>
        <taxon>Actinomycetes</taxon>
        <taxon>Streptosporangiales</taxon>
        <taxon>Streptosporangiaceae</taxon>
        <taxon>Acrocarpospora</taxon>
    </lineage>
</organism>
<feature type="transmembrane region" description="Helical" evidence="1">
    <location>
        <begin position="36"/>
        <end position="56"/>
    </location>
</feature>
<dbReference type="RefSeq" id="WP_204042886.1">
    <property type="nucleotide sequence ID" value="NZ_BOOA01000037.1"/>
</dbReference>
<keyword evidence="1" id="KW-1133">Transmembrane helix</keyword>
<dbReference type="Proteomes" id="UP000640052">
    <property type="component" value="Unassembled WGS sequence"/>
</dbReference>
<keyword evidence="1" id="KW-0812">Transmembrane</keyword>
<name>A0A919ULH7_9ACTN</name>
<protein>
    <submittedName>
        <fullName evidence="2">Uncharacterized protein</fullName>
    </submittedName>
</protein>
<evidence type="ECO:0000313" key="2">
    <source>
        <dbReference type="EMBL" id="GIH26191.1"/>
    </source>
</evidence>
<gene>
    <name evidence="2" type="ORF">Aph01nite_45010</name>
</gene>
<sequence>MSDPQVDPAGNTQQFKAFARQQEAASAQEPPSRLPIYIGVGVALLVVIAVVAYLAIG</sequence>
<comment type="caution">
    <text evidence="2">The sequence shown here is derived from an EMBL/GenBank/DDBJ whole genome shotgun (WGS) entry which is preliminary data.</text>
</comment>
<keyword evidence="1" id="KW-0472">Membrane</keyword>
<evidence type="ECO:0000313" key="3">
    <source>
        <dbReference type="Proteomes" id="UP000640052"/>
    </source>
</evidence>
<keyword evidence="3" id="KW-1185">Reference proteome</keyword>
<accession>A0A919ULH7</accession>
<reference evidence="2" key="1">
    <citation type="submission" date="2021-01" db="EMBL/GenBank/DDBJ databases">
        <title>Whole genome shotgun sequence of Acrocarpospora phusangensis NBRC 108782.</title>
        <authorList>
            <person name="Komaki H."/>
            <person name="Tamura T."/>
        </authorList>
    </citation>
    <scope>NUCLEOTIDE SEQUENCE</scope>
    <source>
        <strain evidence="2">NBRC 108782</strain>
    </source>
</reference>
<dbReference type="AlphaFoldDB" id="A0A919ULH7"/>
<evidence type="ECO:0000256" key="1">
    <source>
        <dbReference type="SAM" id="Phobius"/>
    </source>
</evidence>